<evidence type="ECO:0000259" key="2">
    <source>
        <dbReference type="Pfam" id="PF13443"/>
    </source>
</evidence>
<evidence type="ECO:0000313" key="4">
    <source>
        <dbReference type="Proteomes" id="UP000598146"/>
    </source>
</evidence>
<evidence type="ECO:0000256" key="1">
    <source>
        <dbReference type="SAM" id="MobiDB-lite"/>
    </source>
</evidence>
<feature type="domain" description="HTH cro/C1-type" evidence="2">
    <location>
        <begin position="1"/>
        <end position="61"/>
    </location>
</feature>
<protein>
    <submittedName>
        <fullName evidence="3">Helix-turn-helix transcriptional regulator</fullName>
    </submittedName>
</protein>
<feature type="region of interest" description="Disordered" evidence="1">
    <location>
        <begin position="61"/>
        <end position="100"/>
    </location>
</feature>
<comment type="caution">
    <text evidence="3">The sequence shown here is derived from an EMBL/GenBank/DDBJ whole genome shotgun (WGS) entry which is preliminary data.</text>
</comment>
<feature type="compositionally biased region" description="Basic residues" evidence="1">
    <location>
        <begin position="69"/>
        <end position="78"/>
    </location>
</feature>
<name>A0A931C9F1_9ACTN</name>
<dbReference type="AlphaFoldDB" id="A0A931C9F1"/>
<proteinExistence type="predicted"/>
<reference evidence="3" key="1">
    <citation type="submission" date="2020-11" db="EMBL/GenBank/DDBJ databases">
        <title>Isolation and identification of active actinomycetes.</title>
        <authorList>
            <person name="Sun X."/>
        </authorList>
    </citation>
    <scope>NUCLEOTIDE SEQUENCE</scope>
    <source>
        <strain evidence="3">NEAU-A11</strain>
    </source>
</reference>
<gene>
    <name evidence="3" type="ORF">I4J89_30990</name>
</gene>
<dbReference type="InterPro" id="IPR001387">
    <property type="entry name" value="Cro/C1-type_HTH"/>
</dbReference>
<sequence>MAVRGMFSTSDLIEPLADRGIVLSRSQVYRLVAETPERVTIPLILALCDILDCQLTDLAATPDPAKATRPAKRAARKKTVGETPLPPSAVPPSFFGRSGP</sequence>
<dbReference type="Pfam" id="PF13443">
    <property type="entry name" value="HTH_26"/>
    <property type="match status" value="1"/>
</dbReference>
<accession>A0A931C9F1</accession>
<keyword evidence="4" id="KW-1185">Reference proteome</keyword>
<dbReference type="EMBL" id="JADQTO010000017">
    <property type="protein sequence ID" value="MBG0565884.1"/>
    <property type="molecule type" value="Genomic_DNA"/>
</dbReference>
<evidence type="ECO:0000313" key="3">
    <source>
        <dbReference type="EMBL" id="MBG0565884.1"/>
    </source>
</evidence>
<dbReference type="Proteomes" id="UP000598146">
    <property type="component" value="Unassembled WGS sequence"/>
</dbReference>
<organism evidence="3 4">
    <name type="scientific">Actinoplanes aureus</name>
    <dbReference type="NCBI Taxonomy" id="2792083"/>
    <lineage>
        <taxon>Bacteria</taxon>
        <taxon>Bacillati</taxon>
        <taxon>Actinomycetota</taxon>
        <taxon>Actinomycetes</taxon>
        <taxon>Micromonosporales</taxon>
        <taxon>Micromonosporaceae</taxon>
        <taxon>Actinoplanes</taxon>
    </lineage>
</organism>